<dbReference type="KEGG" id="ain:Acin_2284"/>
<protein>
    <submittedName>
        <fullName evidence="1">Uncharacterized protein</fullName>
    </submittedName>
</protein>
<evidence type="ECO:0000313" key="2">
    <source>
        <dbReference type="Proteomes" id="UP000007093"/>
    </source>
</evidence>
<gene>
    <name evidence="1" type="ordered locus">Acin_2284</name>
</gene>
<reference evidence="1 2" key="1">
    <citation type="journal article" date="2011" name="J. Bacteriol.">
        <title>Complete genome sequence of Acidaminococcus intestini RYC-MR95, a Gram-negative bacterium from the phylum Firmicutes.</title>
        <authorList>
            <person name="D'Auria G."/>
            <person name="Galan J.C."/>
            <person name="Rodriguez-Alcayna M."/>
            <person name="Moya A."/>
            <person name="Baquero F."/>
            <person name="Latorre A."/>
        </authorList>
    </citation>
    <scope>NUCLEOTIDE SEQUENCE [LARGE SCALE GENOMIC DNA]</scope>
    <source>
        <strain evidence="1 2">RyC-MR95</strain>
    </source>
</reference>
<dbReference type="Proteomes" id="UP000007093">
    <property type="component" value="Chromosome"/>
</dbReference>
<sequence length="44" mass="4694">MLTTRISKQRKVSHGKEGCLAMARALAGLQNEELEAGYSASSSL</sequence>
<dbReference type="InParanoid" id="G4Q6I7"/>
<accession>G4Q6I7</accession>
<dbReference type="AlphaFoldDB" id="G4Q6I7"/>
<dbReference type="HOGENOM" id="CLU_3211150_0_0_9"/>
<keyword evidence="2" id="KW-1185">Reference proteome</keyword>
<proteinExistence type="predicted"/>
<dbReference type="PATRIC" id="fig|568816.4.peg.2213"/>
<name>G4Q6I7_ACIIR</name>
<dbReference type="EMBL" id="CP003058">
    <property type="protein sequence ID" value="AEQ23477.1"/>
    <property type="molecule type" value="Genomic_DNA"/>
</dbReference>
<evidence type="ECO:0000313" key="1">
    <source>
        <dbReference type="EMBL" id="AEQ23477.1"/>
    </source>
</evidence>
<organism evidence="1 2">
    <name type="scientific">Acidaminococcus intestini (strain RyC-MR95)</name>
    <dbReference type="NCBI Taxonomy" id="568816"/>
    <lineage>
        <taxon>Bacteria</taxon>
        <taxon>Bacillati</taxon>
        <taxon>Bacillota</taxon>
        <taxon>Negativicutes</taxon>
        <taxon>Acidaminococcales</taxon>
        <taxon>Acidaminococcaceae</taxon>
        <taxon>Acidaminococcus</taxon>
    </lineage>
</organism>